<proteinExistence type="predicted"/>
<reference evidence="1 2" key="1">
    <citation type="journal article" date="2020" name="ISME J.">
        <title>Comparative genomics reveals insights into cyanobacterial evolution and habitat adaptation.</title>
        <authorList>
            <person name="Chen M.Y."/>
            <person name="Teng W.K."/>
            <person name="Zhao L."/>
            <person name="Hu C.X."/>
            <person name="Zhou Y.K."/>
            <person name="Han B.P."/>
            <person name="Song L.R."/>
            <person name="Shu W.S."/>
        </authorList>
    </citation>
    <scope>NUCLEOTIDE SEQUENCE [LARGE SCALE GENOMIC DNA]</scope>
    <source>
        <strain evidence="1 2">FACHB-3921</strain>
    </source>
</reference>
<dbReference type="RefSeq" id="WP_190572434.1">
    <property type="nucleotide sequence ID" value="NZ_JACJQL010000101.1"/>
</dbReference>
<sequence length="169" mass="20283">MDDYEYRKLQKNSFFIKDEDSFYNNIYLSENKNQDIFNLVQSFITLTWLFGNSSDSFDSSKGSFSFPLLITINKTIGKFFYLLHIFDSKSWIYYRLYKVFEDESDIPKIQSKVFKSEFTHQEINNFFNYIHKYINESFKSLNSVTVPEPFLKAIDASLIIYGYYNNQYK</sequence>
<protein>
    <submittedName>
        <fullName evidence="1">Uncharacterized protein</fullName>
    </submittedName>
</protein>
<organism evidence="1 2">
    <name type="scientific">Nostoc parmelioides FACHB-3921</name>
    <dbReference type="NCBI Taxonomy" id="2692909"/>
    <lineage>
        <taxon>Bacteria</taxon>
        <taxon>Bacillati</taxon>
        <taxon>Cyanobacteriota</taxon>
        <taxon>Cyanophyceae</taxon>
        <taxon>Nostocales</taxon>
        <taxon>Nostocaceae</taxon>
        <taxon>Nostoc</taxon>
    </lineage>
</organism>
<accession>A0ABR8BNF1</accession>
<gene>
    <name evidence="1" type="ORF">H6G14_30305</name>
</gene>
<evidence type="ECO:0000313" key="1">
    <source>
        <dbReference type="EMBL" id="MBD2255501.1"/>
    </source>
</evidence>
<dbReference type="Proteomes" id="UP000621307">
    <property type="component" value="Unassembled WGS sequence"/>
</dbReference>
<dbReference type="EMBL" id="JACJQL010000101">
    <property type="protein sequence ID" value="MBD2255501.1"/>
    <property type="molecule type" value="Genomic_DNA"/>
</dbReference>
<name>A0ABR8BNF1_9NOSO</name>
<keyword evidence="2" id="KW-1185">Reference proteome</keyword>
<comment type="caution">
    <text evidence="1">The sequence shown here is derived from an EMBL/GenBank/DDBJ whole genome shotgun (WGS) entry which is preliminary data.</text>
</comment>
<evidence type="ECO:0000313" key="2">
    <source>
        <dbReference type="Proteomes" id="UP000621307"/>
    </source>
</evidence>